<gene>
    <name evidence="3" type="ORF">N7468_001452</name>
</gene>
<accession>A0A9W9PGK1</accession>
<proteinExistence type="predicted"/>
<evidence type="ECO:0000313" key="4">
    <source>
        <dbReference type="Proteomes" id="UP001150941"/>
    </source>
</evidence>
<evidence type="ECO:0000313" key="3">
    <source>
        <dbReference type="EMBL" id="KAJ5246469.1"/>
    </source>
</evidence>
<protein>
    <submittedName>
        <fullName evidence="3">Uncharacterized protein</fullName>
    </submittedName>
</protein>
<dbReference type="Proteomes" id="UP001150941">
    <property type="component" value="Unassembled WGS sequence"/>
</dbReference>
<keyword evidence="2" id="KW-0812">Transmembrane</keyword>
<dbReference type="EMBL" id="JAPQKS010000002">
    <property type="protein sequence ID" value="KAJ5246469.1"/>
    <property type="molecule type" value="Genomic_DNA"/>
</dbReference>
<organism evidence="3 4">
    <name type="scientific">Penicillium chermesinum</name>
    <dbReference type="NCBI Taxonomy" id="63820"/>
    <lineage>
        <taxon>Eukaryota</taxon>
        <taxon>Fungi</taxon>
        <taxon>Dikarya</taxon>
        <taxon>Ascomycota</taxon>
        <taxon>Pezizomycotina</taxon>
        <taxon>Eurotiomycetes</taxon>
        <taxon>Eurotiomycetidae</taxon>
        <taxon>Eurotiales</taxon>
        <taxon>Aspergillaceae</taxon>
        <taxon>Penicillium</taxon>
    </lineage>
</organism>
<comment type="caution">
    <text evidence="3">The sequence shown here is derived from an EMBL/GenBank/DDBJ whole genome shotgun (WGS) entry which is preliminary data.</text>
</comment>
<dbReference type="AlphaFoldDB" id="A0A9W9PGK1"/>
<dbReference type="GeneID" id="83198052"/>
<feature type="region of interest" description="Disordered" evidence="1">
    <location>
        <begin position="94"/>
        <end position="113"/>
    </location>
</feature>
<keyword evidence="2" id="KW-0472">Membrane</keyword>
<dbReference type="RefSeq" id="XP_058333890.1">
    <property type="nucleotide sequence ID" value="XM_058470749.1"/>
</dbReference>
<evidence type="ECO:0000256" key="1">
    <source>
        <dbReference type="SAM" id="MobiDB-lite"/>
    </source>
</evidence>
<reference evidence="3" key="2">
    <citation type="journal article" date="2023" name="IMA Fungus">
        <title>Comparative genomic study of the Penicillium genus elucidates a diverse pangenome and 15 lateral gene transfer events.</title>
        <authorList>
            <person name="Petersen C."/>
            <person name="Sorensen T."/>
            <person name="Nielsen M.R."/>
            <person name="Sondergaard T.E."/>
            <person name="Sorensen J.L."/>
            <person name="Fitzpatrick D.A."/>
            <person name="Frisvad J.C."/>
            <person name="Nielsen K.L."/>
        </authorList>
    </citation>
    <scope>NUCLEOTIDE SEQUENCE</scope>
    <source>
        <strain evidence="3">IBT 19713</strain>
    </source>
</reference>
<sequence length="113" mass="13082">MSRLPSESQPAETPSPFAYCCRDTGVSPYNTIFATFLGFTLTCTTYSLFEMRLTWQHSRFRTCDRCRQWKRNYRRSPPCRKGSLLQFAAATQNGFSAPSVPRPRRTFRSLPVQ</sequence>
<name>A0A9W9PGK1_9EURO</name>
<evidence type="ECO:0000256" key="2">
    <source>
        <dbReference type="SAM" id="Phobius"/>
    </source>
</evidence>
<keyword evidence="4" id="KW-1185">Reference proteome</keyword>
<reference evidence="3" key="1">
    <citation type="submission" date="2022-11" db="EMBL/GenBank/DDBJ databases">
        <authorList>
            <person name="Petersen C."/>
        </authorList>
    </citation>
    <scope>NUCLEOTIDE SEQUENCE</scope>
    <source>
        <strain evidence="3">IBT 19713</strain>
    </source>
</reference>
<keyword evidence="2" id="KW-1133">Transmembrane helix</keyword>
<feature type="transmembrane region" description="Helical" evidence="2">
    <location>
        <begin position="32"/>
        <end position="49"/>
    </location>
</feature>